<proteinExistence type="predicted"/>
<reference evidence="2 3" key="1">
    <citation type="submission" date="2018-02" db="EMBL/GenBank/DDBJ databases">
        <title>8 Nocardia nova and 1 Nocardia cyriacigeorgica strain used for evolution to TMP-SMX.</title>
        <authorList>
            <person name="Mehta H."/>
            <person name="Weng J."/>
            <person name="Shamoo Y."/>
        </authorList>
    </citation>
    <scope>NUCLEOTIDE SEQUENCE [LARGE SCALE GENOMIC DNA]</scope>
    <source>
        <strain evidence="2 3">BAA2227</strain>
    </source>
</reference>
<name>A0A2S5ZYU3_9NOCA</name>
<evidence type="ECO:0000313" key="2">
    <source>
        <dbReference type="EMBL" id="PPJ23441.1"/>
    </source>
</evidence>
<dbReference type="AlphaFoldDB" id="A0A2S5ZYU3"/>
<dbReference type="EMBL" id="PSZD01000024">
    <property type="protein sequence ID" value="PPJ23441.1"/>
    <property type="molecule type" value="Genomic_DNA"/>
</dbReference>
<dbReference type="Pfam" id="PF20068">
    <property type="entry name" value="Amphi-Trp"/>
    <property type="match status" value="1"/>
</dbReference>
<keyword evidence="3" id="KW-1185">Reference proteome</keyword>
<accession>A0A2S5ZYU3</accession>
<organism evidence="2 3">
    <name type="scientific">Nocardia nova</name>
    <dbReference type="NCBI Taxonomy" id="37330"/>
    <lineage>
        <taxon>Bacteria</taxon>
        <taxon>Bacillati</taxon>
        <taxon>Actinomycetota</taxon>
        <taxon>Actinomycetes</taxon>
        <taxon>Mycobacteriales</taxon>
        <taxon>Nocardiaceae</taxon>
        <taxon>Nocardia</taxon>
    </lineage>
</organism>
<evidence type="ECO:0000313" key="3">
    <source>
        <dbReference type="Proteomes" id="UP000238356"/>
    </source>
</evidence>
<protein>
    <recommendedName>
        <fullName evidence="1">Amphi-Trp domain-containing protein</fullName>
    </recommendedName>
</protein>
<feature type="domain" description="Amphi-Trp" evidence="1">
    <location>
        <begin position="4"/>
        <end position="76"/>
    </location>
</feature>
<dbReference type="RefSeq" id="WP_104364444.1">
    <property type="nucleotide sequence ID" value="NZ_PSZD01000024.1"/>
</dbReference>
<dbReference type="Proteomes" id="UP000238356">
    <property type="component" value="Unassembled WGS sequence"/>
</dbReference>
<comment type="caution">
    <text evidence="2">The sequence shown here is derived from an EMBL/GenBank/DDBJ whole genome shotgun (WGS) entry which is preliminary data.</text>
</comment>
<evidence type="ECO:0000259" key="1">
    <source>
        <dbReference type="Pfam" id="PF20068"/>
    </source>
</evidence>
<gene>
    <name evidence="2" type="ORF">C5F51_28845</name>
</gene>
<dbReference type="InterPro" id="IPR027598">
    <property type="entry name" value="Amphi-Trp_dom"/>
</dbReference>
<sequence length="79" mass="8846">MAHTLYENHCTLTCGELAAELRHIADRLDAGTDLTYGLGNSEITVPVPRQVHRELEIDSAVDGDLTLDFAFHWAPTRRK</sequence>